<keyword evidence="2" id="KW-1185">Reference proteome</keyword>
<accession>A0A8J3INX7</accession>
<name>A0A8J3INX7_9CHLR</name>
<evidence type="ECO:0000313" key="2">
    <source>
        <dbReference type="Proteomes" id="UP000597444"/>
    </source>
</evidence>
<comment type="caution">
    <text evidence="1">The sequence shown here is derived from an EMBL/GenBank/DDBJ whole genome shotgun (WGS) entry which is preliminary data.</text>
</comment>
<dbReference type="AlphaFoldDB" id="A0A8J3INX7"/>
<protein>
    <submittedName>
        <fullName evidence="1">Uncharacterized protein</fullName>
    </submittedName>
</protein>
<gene>
    <name evidence="1" type="ORF">KSF_080990</name>
</gene>
<organism evidence="1 2">
    <name type="scientific">Reticulibacter mediterranei</name>
    <dbReference type="NCBI Taxonomy" id="2778369"/>
    <lineage>
        <taxon>Bacteria</taxon>
        <taxon>Bacillati</taxon>
        <taxon>Chloroflexota</taxon>
        <taxon>Ktedonobacteria</taxon>
        <taxon>Ktedonobacterales</taxon>
        <taxon>Reticulibacteraceae</taxon>
        <taxon>Reticulibacter</taxon>
    </lineage>
</organism>
<reference evidence="1" key="1">
    <citation type="submission" date="2020-10" db="EMBL/GenBank/DDBJ databases">
        <title>Taxonomic study of unclassified bacteria belonging to the class Ktedonobacteria.</title>
        <authorList>
            <person name="Yabe S."/>
            <person name="Wang C.M."/>
            <person name="Zheng Y."/>
            <person name="Sakai Y."/>
            <person name="Cavaletti L."/>
            <person name="Monciardini P."/>
            <person name="Donadio S."/>
        </authorList>
    </citation>
    <scope>NUCLEOTIDE SEQUENCE</scope>
    <source>
        <strain evidence="1">ID150040</strain>
    </source>
</reference>
<dbReference type="EMBL" id="BNJK01000002">
    <property type="protein sequence ID" value="GHO98051.1"/>
    <property type="molecule type" value="Genomic_DNA"/>
</dbReference>
<proteinExistence type="predicted"/>
<evidence type="ECO:0000313" key="1">
    <source>
        <dbReference type="EMBL" id="GHO98051.1"/>
    </source>
</evidence>
<sequence length="61" mass="7179">MHTCTPFRMVVVDRIERERFSQIVVQNRTPPGGLNVYVTVCSRCYNECTREMGQIQVRNFI</sequence>
<dbReference type="Proteomes" id="UP000597444">
    <property type="component" value="Unassembled WGS sequence"/>
</dbReference>